<proteinExistence type="predicted"/>
<gene>
    <name evidence="1" type="ORF">JI435_435020</name>
</gene>
<keyword evidence="2" id="KW-1185">Reference proteome</keyword>
<dbReference type="EMBL" id="CP069029">
    <property type="protein sequence ID" value="QRC97605.1"/>
    <property type="molecule type" value="Genomic_DNA"/>
</dbReference>
<dbReference type="AlphaFoldDB" id="A0A7U2HZG0"/>
<dbReference type="Proteomes" id="UP000663193">
    <property type="component" value="Chromosome 7"/>
</dbReference>
<reference evidence="2" key="1">
    <citation type="journal article" date="2021" name="BMC Genomics">
        <title>Chromosome-level genome assembly and manually-curated proteome of model necrotroph Parastagonospora nodorum Sn15 reveals a genome-wide trove of candidate effector homologs, and redundancy of virulence-related functions within an accessory chromosome.</title>
        <authorList>
            <person name="Bertazzoni S."/>
            <person name="Jones D.A.B."/>
            <person name="Phan H.T."/>
            <person name="Tan K.-C."/>
            <person name="Hane J.K."/>
        </authorList>
    </citation>
    <scope>NUCLEOTIDE SEQUENCE [LARGE SCALE GENOMIC DNA]</scope>
    <source>
        <strain evidence="2">SN15 / ATCC MYA-4574 / FGSC 10173)</strain>
    </source>
</reference>
<evidence type="ECO:0000313" key="2">
    <source>
        <dbReference type="Proteomes" id="UP000663193"/>
    </source>
</evidence>
<protein>
    <submittedName>
        <fullName evidence="1">Uncharacterized protein</fullName>
    </submittedName>
</protein>
<dbReference type="VEuPathDB" id="FungiDB:JI435_435020"/>
<dbReference type="OrthoDB" id="538223at2759"/>
<accession>A0A7U2HZG0</accession>
<name>A0A7U2HZG0_PHANO</name>
<organism evidence="1 2">
    <name type="scientific">Phaeosphaeria nodorum (strain SN15 / ATCC MYA-4574 / FGSC 10173)</name>
    <name type="common">Glume blotch fungus</name>
    <name type="synonym">Parastagonospora nodorum</name>
    <dbReference type="NCBI Taxonomy" id="321614"/>
    <lineage>
        <taxon>Eukaryota</taxon>
        <taxon>Fungi</taxon>
        <taxon>Dikarya</taxon>
        <taxon>Ascomycota</taxon>
        <taxon>Pezizomycotina</taxon>
        <taxon>Dothideomycetes</taxon>
        <taxon>Pleosporomycetidae</taxon>
        <taxon>Pleosporales</taxon>
        <taxon>Pleosporineae</taxon>
        <taxon>Phaeosphaeriaceae</taxon>
        <taxon>Parastagonospora</taxon>
    </lineage>
</organism>
<evidence type="ECO:0000313" key="1">
    <source>
        <dbReference type="EMBL" id="QRC97605.1"/>
    </source>
</evidence>
<sequence>MAPGLSLTARAPELGQYGDCNWDVAIFAFYTLFGKKISVLDVASALEKQ</sequence>